<protein>
    <recommendedName>
        <fullName evidence="4">DUF2140 family protein</fullName>
    </recommendedName>
</protein>
<sequence length="209" mass="24366">MVEETKQRKQFKRPINPWKWAFLILIAILLGIGIWGGTKIFVPVNTVTEQKKVQKTEDVSFEVSTHKKEVNEIVAHGIDRFIKKGDIQYQLVFNEQAEVIGTFKLFNHDVHFYLYLDPFVMENGNVQLKATNLSIGKLNLPIGYVMNLISKQYNLPKWVQIDSKKQLIVLNLDEYKLENGLKIKAKKFDLKNDDIRFSVYLPLEELVKK</sequence>
<dbReference type="eggNOG" id="COG4698">
    <property type="taxonomic scope" value="Bacteria"/>
</dbReference>
<name>A0A0R2HW46_CARDV</name>
<reference evidence="2 3" key="1">
    <citation type="journal article" date="2015" name="Genome Announc.">
        <title>Expanding the biotechnology potential of lactobacilli through comparative genomics of 213 strains and associated genera.</title>
        <authorList>
            <person name="Sun Z."/>
            <person name="Harris H.M."/>
            <person name="McCann A."/>
            <person name="Guo C."/>
            <person name="Argimon S."/>
            <person name="Zhang W."/>
            <person name="Yang X."/>
            <person name="Jeffery I.B."/>
            <person name="Cooney J.C."/>
            <person name="Kagawa T.F."/>
            <person name="Liu W."/>
            <person name="Song Y."/>
            <person name="Salvetti E."/>
            <person name="Wrobel A."/>
            <person name="Rasinkangas P."/>
            <person name="Parkhill J."/>
            <person name="Rea M.C."/>
            <person name="O'Sullivan O."/>
            <person name="Ritari J."/>
            <person name="Douillard F.P."/>
            <person name="Paul Ross R."/>
            <person name="Yang R."/>
            <person name="Briner A.E."/>
            <person name="Felis G.E."/>
            <person name="de Vos W.M."/>
            <person name="Barrangou R."/>
            <person name="Klaenhammer T.R."/>
            <person name="Caufield P.W."/>
            <person name="Cui Y."/>
            <person name="Zhang H."/>
            <person name="O'Toole P.W."/>
        </authorList>
    </citation>
    <scope>NUCLEOTIDE SEQUENCE [LARGE SCALE GENOMIC DNA]</scope>
    <source>
        <strain evidence="2 3">DSM 20623</strain>
    </source>
</reference>
<accession>A0A0R2HW46</accession>
<keyword evidence="1" id="KW-0472">Membrane</keyword>
<dbReference type="InterPro" id="IPR018672">
    <property type="entry name" value="DUF2140"/>
</dbReference>
<evidence type="ECO:0000256" key="1">
    <source>
        <dbReference type="SAM" id="Phobius"/>
    </source>
</evidence>
<evidence type="ECO:0008006" key="4">
    <source>
        <dbReference type="Google" id="ProtNLM"/>
    </source>
</evidence>
<evidence type="ECO:0000313" key="2">
    <source>
        <dbReference type="EMBL" id="KRN54343.1"/>
    </source>
</evidence>
<feature type="transmembrane region" description="Helical" evidence="1">
    <location>
        <begin position="20"/>
        <end position="42"/>
    </location>
</feature>
<dbReference type="RefSeq" id="WP_034569638.1">
    <property type="nucleotide sequence ID" value="NZ_JQBS01000035.1"/>
</dbReference>
<gene>
    <name evidence="2" type="ORF">IV74_GL001924</name>
</gene>
<keyword evidence="1" id="KW-1133">Transmembrane helix</keyword>
<dbReference type="AlphaFoldDB" id="A0A0R2HW46"/>
<keyword evidence="3" id="KW-1185">Reference proteome</keyword>
<organism evidence="2 3">
    <name type="scientific">Carnobacterium divergens DSM 20623</name>
    <dbReference type="NCBI Taxonomy" id="1449336"/>
    <lineage>
        <taxon>Bacteria</taxon>
        <taxon>Bacillati</taxon>
        <taxon>Bacillota</taxon>
        <taxon>Bacilli</taxon>
        <taxon>Lactobacillales</taxon>
        <taxon>Carnobacteriaceae</taxon>
        <taxon>Carnobacterium</taxon>
    </lineage>
</organism>
<dbReference type="Proteomes" id="UP000051658">
    <property type="component" value="Unassembled WGS sequence"/>
</dbReference>
<evidence type="ECO:0000313" key="3">
    <source>
        <dbReference type="Proteomes" id="UP000051658"/>
    </source>
</evidence>
<dbReference type="PATRIC" id="fig|1449336.4.peg.1961"/>
<dbReference type="GeneID" id="89588918"/>
<dbReference type="Pfam" id="PF09911">
    <property type="entry name" value="DUF2140"/>
    <property type="match status" value="1"/>
</dbReference>
<proteinExistence type="predicted"/>
<comment type="caution">
    <text evidence="2">The sequence shown here is derived from an EMBL/GenBank/DDBJ whole genome shotgun (WGS) entry which is preliminary data.</text>
</comment>
<keyword evidence="1" id="KW-0812">Transmembrane</keyword>
<dbReference type="EMBL" id="JQBS01000035">
    <property type="protein sequence ID" value="KRN54343.1"/>
    <property type="molecule type" value="Genomic_DNA"/>
</dbReference>